<evidence type="ECO:0008006" key="10">
    <source>
        <dbReference type="Google" id="ProtNLM"/>
    </source>
</evidence>
<name>A0A1W1HEW3_9BACT</name>
<evidence type="ECO:0000256" key="2">
    <source>
        <dbReference type="ARBA" id="ARBA00022691"/>
    </source>
</evidence>
<evidence type="ECO:0000313" key="9">
    <source>
        <dbReference type="Proteomes" id="UP000191931"/>
    </source>
</evidence>
<dbReference type="SFLD" id="SFLDS00029">
    <property type="entry name" value="Radical_SAM"/>
    <property type="match status" value="1"/>
</dbReference>
<dbReference type="GO" id="GO:0051536">
    <property type="term" value="F:iron-sulfur cluster binding"/>
    <property type="evidence" value="ECO:0007669"/>
    <property type="project" value="UniProtKB-KW"/>
</dbReference>
<dbReference type="CDD" id="cd01335">
    <property type="entry name" value="Radical_SAM"/>
    <property type="match status" value="1"/>
</dbReference>
<dbReference type="OrthoDB" id="9782387at2"/>
<dbReference type="GO" id="GO:0046872">
    <property type="term" value="F:metal ion binding"/>
    <property type="evidence" value="ECO:0007669"/>
    <property type="project" value="UniProtKB-KW"/>
</dbReference>
<evidence type="ECO:0000256" key="1">
    <source>
        <dbReference type="ARBA" id="ARBA00001966"/>
    </source>
</evidence>
<evidence type="ECO:0000256" key="5">
    <source>
        <dbReference type="ARBA" id="ARBA00023014"/>
    </source>
</evidence>
<dbReference type="EMBL" id="FWEV01000175">
    <property type="protein sequence ID" value="SLM30963.1"/>
    <property type="molecule type" value="Genomic_DNA"/>
</dbReference>
<gene>
    <name evidence="8" type="ORF">MTBBW1_2560004</name>
</gene>
<proteinExistence type="predicted"/>
<dbReference type="SFLD" id="SFLDG01067">
    <property type="entry name" value="SPASM/twitch_domain_containing"/>
    <property type="match status" value="1"/>
</dbReference>
<dbReference type="InterPro" id="IPR023885">
    <property type="entry name" value="4Fe4S-binding_SPASM_dom"/>
</dbReference>
<evidence type="ECO:0000259" key="7">
    <source>
        <dbReference type="Pfam" id="PF13186"/>
    </source>
</evidence>
<dbReference type="Gene3D" id="3.20.20.70">
    <property type="entry name" value="Aldolase class I"/>
    <property type="match status" value="1"/>
</dbReference>
<sequence length="377" mass="42974">MINTTRNYSINLENLLTPTKFLPFYLERKNLADFQPPYSVELHLTAKCNFKCLHCSYAGRNKSRKQVPKEITDQLINDFCSSIKPKGIYFSGGGEPTTMPGWEDSLSKCIDAKIHTALITNGSLLKKKHQNLLSRLHYIAISIYSITPSIHHAITGSKAFSAQFDLPNMIKHYAKNTLDKTNTVVGARCVLNEQNYLETHKIYHAALEAGYDYIIFIPAIDYEKRGIALSKNQISRLTSILENSFFEPQKTNLPKLRSRGFGYYPLKDNNDTTETLHKNLCYAVKLGCTAFVNYDGKIYLCQPNIGRIETSIGDINKKRFSNIWGNIRHKNVISELCKEWQNGKCSNCRAVAYNKAVEYFENLPLNKETIIVKDSFL</sequence>
<dbReference type="Proteomes" id="UP000191931">
    <property type="component" value="Unassembled WGS sequence"/>
</dbReference>
<comment type="cofactor">
    <cofactor evidence="1">
        <name>[4Fe-4S] cluster</name>
        <dbReference type="ChEBI" id="CHEBI:49883"/>
    </cofactor>
</comment>
<dbReference type="AlphaFoldDB" id="A0A1W1HEW3"/>
<dbReference type="PANTHER" id="PTHR11228:SF7">
    <property type="entry name" value="PQQA PEPTIDE CYCLASE"/>
    <property type="match status" value="1"/>
</dbReference>
<dbReference type="Pfam" id="PF13186">
    <property type="entry name" value="SPASM"/>
    <property type="match status" value="1"/>
</dbReference>
<keyword evidence="5" id="KW-0411">Iron-sulfur</keyword>
<dbReference type="RefSeq" id="WP_080809668.1">
    <property type="nucleotide sequence ID" value="NZ_LT828570.1"/>
</dbReference>
<reference evidence="8 9" key="1">
    <citation type="submission" date="2017-03" db="EMBL/GenBank/DDBJ databases">
        <authorList>
            <person name="Afonso C.L."/>
            <person name="Miller P.J."/>
            <person name="Scott M.A."/>
            <person name="Spackman E."/>
            <person name="Goraichik I."/>
            <person name="Dimitrov K.M."/>
            <person name="Suarez D.L."/>
            <person name="Swayne D.E."/>
        </authorList>
    </citation>
    <scope>NUCLEOTIDE SEQUENCE [LARGE SCALE GENOMIC DNA]</scope>
    <source>
        <strain evidence="8">PRJEB14757</strain>
    </source>
</reference>
<evidence type="ECO:0000256" key="4">
    <source>
        <dbReference type="ARBA" id="ARBA00023004"/>
    </source>
</evidence>
<keyword evidence="4" id="KW-0408">Iron</keyword>
<evidence type="ECO:0000313" key="8">
    <source>
        <dbReference type="EMBL" id="SLM30963.1"/>
    </source>
</evidence>
<feature type="domain" description="4Fe4S-binding SPASM" evidence="7">
    <location>
        <begin position="288"/>
        <end position="348"/>
    </location>
</feature>
<keyword evidence="2" id="KW-0949">S-adenosyl-L-methionine</keyword>
<keyword evidence="3" id="KW-0479">Metal-binding</keyword>
<evidence type="ECO:0000259" key="6">
    <source>
        <dbReference type="Pfam" id="PF04055"/>
    </source>
</evidence>
<dbReference type="InterPro" id="IPR050377">
    <property type="entry name" value="Radical_SAM_PqqE_MftC-like"/>
</dbReference>
<dbReference type="Pfam" id="PF04055">
    <property type="entry name" value="Radical_SAM"/>
    <property type="match status" value="1"/>
</dbReference>
<dbReference type="InterPro" id="IPR058240">
    <property type="entry name" value="rSAM_sf"/>
</dbReference>
<evidence type="ECO:0000256" key="3">
    <source>
        <dbReference type="ARBA" id="ARBA00022723"/>
    </source>
</evidence>
<accession>A0A1W1HEW3</accession>
<protein>
    <recommendedName>
        <fullName evidence="10">Radical SAM core domain-containing protein</fullName>
    </recommendedName>
</protein>
<dbReference type="InterPro" id="IPR013785">
    <property type="entry name" value="Aldolase_TIM"/>
</dbReference>
<organism evidence="8 9">
    <name type="scientific">Desulfamplus magnetovallimortis</name>
    <dbReference type="NCBI Taxonomy" id="1246637"/>
    <lineage>
        <taxon>Bacteria</taxon>
        <taxon>Pseudomonadati</taxon>
        <taxon>Thermodesulfobacteriota</taxon>
        <taxon>Desulfobacteria</taxon>
        <taxon>Desulfobacterales</taxon>
        <taxon>Desulfobacteraceae</taxon>
        <taxon>Desulfamplus</taxon>
    </lineage>
</organism>
<dbReference type="PANTHER" id="PTHR11228">
    <property type="entry name" value="RADICAL SAM DOMAIN PROTEIN"/>
    <property type="match status" value="1"/>
</dbReference>
<dbReference type="GO" id="GO:0003824">
    <property type="term" value="F:catalytic activity"/>
    <property type="evidence" value="ECO:0007669"/>
    <property type="project" value="InterPro"/>
</dbReference>
<dbReference type="CDD" id="cd21109">
    <property type="entry name" value="SPASM"/>
    <property type="match status" value="1"/>
</dbReference>
<keyword evidence="9" id="KW-1185">Reference proteome</keyword>
<dbReference type="SUPFAM" id="SSF102114">
    <property type="entry name" value="Radical SAM enzymes"/>
    <property type="match status" value="1"/>
</dbReference>
<dbReference type="STRING" id="1246637.MTBBW1_2560004"/>
<feature type="domain" description="Radical SAM core" evidence="6">
    <location>
        <begin position="44"/>
        <end position="173"/>
    </location>
</feature>
<dbReference type="InterPro" id="IPR007197">
    <property type="entry name" value="rSAM"/>
</dbReference>